<feature type="transmembrane region" description="Helical" evidence="2">
    <location>
        <begin position="41"/>
        <end position="62"/>
    </location>
</feature>
<gene>
    <name evidence="3" type="ORF">EV186_106184</name>
</gene>
<accession>A0A4R6S2I8</accession>
<dbReference type="RefSeq" id="WP_133852794.1">
    <property type="nucleotide sequence ID" value="NZ_SNXZ01000006.1"/>
</dbReference>
<reference evidence="3 4" key="1">
    <citation type="submission" date="2019-03" db="EMBL/GenBank/DDBJ databases">
        <title>Genomic Encyclopedia of Type Strains, Phase IV (KMG-IV): sequencing the most valuable type-strain genomes for metagenomic binning, comparative biology and taxonomic classification.</title>
        <authorList>
            <person name="Goeker M."/>
        </authorList>
    </citation>
    <scope>NUCLEOTIDE SEQUENCE [LARGE SCALE GENOMIC DNA]</scope>
    <source>
        <strain evidence="3 4">DSM 45361</strain>
    </source>
</reference>
<name>A0A4R6S2I8_LABRH</name>
<evidence type="ECO:0000256" key="1">
    <source>
        <dbReference type="SAM" id="MobiDB-lite"/>
    </source>
</evidence>
<evidence type="ECO:0000313" key="4">
    <source>
        <dbReference type="Proteomes" id="UP000295444"/>
    </source>
</evidence>
<keyword evidence="2" id="KW-0812">Transmembrane</keyword>
<feature type="region of interest" description="Disordered" evidence="1">
    <location>
        <begin position="148"/>
        <end position="168"/>
    </location>
</feature>
<keyword evidence="4" id="KW-1185">Reference proteome</keyword>
<evidence type="ECO:0000256" key="2">
    <source>
        <dbReference type="SAM" id="Phobius"/>
    </source>
</evidence>
<comment type="caution">
    <text evidence="3">The sequence shown here is derived from an EMBL/GenBank/DDBJ whole genome shotgun (WGS) entry which is preliminary data.</text>
</comment>
<protein>
    <submittedName>
        <fullName evidence="3">Uncharacterized protein</fullName>
    </submittedName>
</protein>
<sequence>MTDTEELIVTAMHLQADRRPDGAAVREALARAGSRRHGPRTIGMALAAAAVVAIAITVPFVLRHARSTTPAAASPNQPVLWQRAMAYEPGWLPADVVEAERSAQATAVLRQWSMPVGSQWPGPTVTITVQQTDEPPRRTDDTTVVDVNGKPAYVDSTDTPPGHRTDVTWRPEPHLQVRITVDGGQDHRAIALHVARALRTDGTKPFRAVVDPGWCPYANLGAITRGPSVGGHAPEGMASCTTREQEPLAEVDIFVDHEPELTSGAAVTARGNQGRYAKSADGARQTLSVPLGDGRYLSVVASGGNHPGVRPLTRDEVIKIADTAVVHDAAYVNWIGTR</sequence>
<evidence type="ECO:0000313" key="3">
    <source>
        <dbReference type="EMBL" id="TDP93790.1"/>
    </source>
</evidence>
<dbReference type="AlphaFoldDB" id="A0A4R6S2I8"/>
<dbReference type="OrthoDB" id="3296958at2"/>
<dbReference type="Proteomes" id="UP000295444">
    <property type="component" value="Unassembled WGS sequence"/>
</dbReference>
<keyword evidence="2" id="KW-1133">Transmembrane helix</keyword>
<dbReference type="EMBL" id="SNXZ01000006">
    <property type="protein sequence ID" value="TDP93790.1"/>
    <property type="molecule type" value="Genomic_DNA"/>
</dbReference>
<organism evidence="3 4">
    <name type="scientific">Labedaea rhizosphaerae</name>
    <dbReference type="NCBI Taxonomy" id="598644"/>
    <lineage>
        <taxon>Bacteria</taxon>
        <taxon>Bacillati</taxon>
        <taxon>Actinomycetota</taxon>
        <taxon>Actinomycetes</taxon>
        <taxon>Pseudonocardiales</taxon>
        <taxon>Pseudonocardiaceae</taxon>
        <taxon>Labedaea</taxon>
    </lineage>
</organism>
<proteinExistence type="predicted"/>
<keyword evidence="2" id="KW-0472">Membrane</keyword>